<evidence type="ECO:0000313" key="2">
    <source>
        <dbReference type="EMBL" id="SFK28646.1"/>
    </source>
</evidence>
<evidence type="ECO:0000313" key="3">
    <source>
        <dbReference type="Proteomes" id="UP000243374"/>
    </source>
</evidence>
<dbReference type="Proteomes" id="UP000243374">
    <property type="component" value="Unassembled WGS sequence"/>
</dbReference>
<proteinExistence type="predicted"/>
<evidence type="ECO:0000259" key="1">
    <source>
        <dbReference type="Pfam" id="PF13173"/>
    </source>
</evidence>
<dbReference type="OrthoDB" id="9801806at2"/>
<feature type="domain" description="AAA" evidence="1">
    <location>
        <begin position="20"/>
        <end position="110"/>
    </location>
</feature>
<dbReference type="SUPFAM" id="SSF52540">
    <property type="entry name" value="P-loop containing nucleoside triphosphate hydrolases"/>
    <property type="match status" value="1"/>
</dbReference>
<keyword evidence="3" id="KW-1185">Reference proteome</keyword>
<dbReference type="InterPro" id="IPR027417">
    <property type="entry name" value="P-loop_NTPase"/>
</dbReference>
<dbReference type="AlphaFoldDB" id="A0A662ZB38"/>
<dbReference type="Pfam" id="PF13173">
    <property type="entry name" value="AAA_14"/>
    <property type="match status" value="1"/>
</dbReference>
<dbReference type="EMBL" id="FOSF01000049">
    <property type="protein sequence ID" value="SFK28646.1"/>
    <property type="molecule type" value="Genomic_DNA"/>
</dbReference>
<dbReference type="RefSeq" id="WP_083396999.1">
    <property type="nucleotide sequence ID" value="NZ_CP047056.1"/>
</dbReference>
<reference evidence="2 3" key="1">
    <citation type="submission" date="2016-10" db="EMBL/GenBank/DDBJ databases">
        <authorList>
            <person name="Varghese N."/>
            <person name="Submissions S."/>
        </authorList>
    </citation>
    <scope>NUCLEOTIDE SEQUENCE [LARGE SCALE GENOMIC DNA]</scope>
    <source>
        <strain evidence="2 3">22B</strain>
    </source>
</reference>
<name>A0A662ZB38_9GAMM</name>
<gene>
    <name evidence="2" type="ORF">SAMN04487865_10491</name>
</gene>
<accession>A0A662ZB38</accession>
<dbReference type="InterPro" id="IPR041682">
    <property type="entry name" value="AAA_14"/>
</dbReference>
<sequence>MYYRRKIDDFLIRWKEDHAHKPLIVKGARQIGKTESIMHFAKSNYEYVVYINFALETKYKHILADGYDVESVIKNISLVAPTLKFVPNKTIIIFDEIQENPDVATSLKSFRLV</sequence>
<organism evidence="2 3">
    <name type="scientific">Succinivibrio dextrinosolvens</name>
    <dbReference type="NCBI Taxonomy" id="83771"/>
    <lineage>
        <taxon>Bacteria</taxon>
        <taxon>Pseudomonadati</taxon>
        <taxon>Pseudomonadota</taxon>
        <taxon>Gammaproteobacteria</taxon>
        <taxon>Aeromonadales</taxon>
        <taxon>Succinivibrionaceae</taxon>
        <taxon>Succinivibrio</taxon>
    </lineage>
</organism>
<protein>
    <submittedName>
        <fullName evidence="2">AAA domain-containing protein</fullName>
    </submittedName>
</protein>